<dbReference type="PROSITE" id="PS50943">
    <property type="entry name" value="HTH_CROC1"/>
    <property type="match status" value="1"/>
</dbReference>
<gene>
    <name evidence="2" type="ORF">H9892_02915</name>
</gene>
<dbReference type="CDD" id="cd00093">
    <property type="entry name" value="HTH_XRE"/>
    <property type="match status" value="1"/>
</dbReference>
<dbReference type="InterPro" id="IPR010982">
    <property type="entry name" value="Lambda_DNA-bd_dom_sf"/>
</dbReference>
<dbReference type="InterPro" id="IPR001387">
    <property type="entry name" value="Cro/C1-type_HTH"/>
</dbReference>
<reference evidence="2" key="1">
    <citation type="journal article" date="2021" name="PeerJ">
        <title>Extensive microbial diversity within the chicken gut microbiome revealed by metagenomics and culture.</title>
        <authorList>
            <person name="Gilroy R."/>
            <person name="Ravi A."/>
            <person name="Getino M."/>
            <person name="Pursley I."/>
            <person name="Horton D.L."/>
            <person name="Alikhan N.F."/>
            <person name="Baker D."/>
            <person name="Gharbi K."/>
            <person name="Hall N."/>
            <person name="Watson M."/>
            <person name="Adriaenssens E.M."/>
            <person name="Foster-Nyarko E."/>
            <person name="Jarju S."/>
            <person name="Secka A."/>
            <person name="Antonio M."/>
            <person name="Oren A."/>
            <person name="Chaudhuri R.R."/>
            <person name="La Ragione R."/>
            <person name="Hildebrand F."/>
            <person name="Pallen M.J."/>
        </authorList>
    </citation>
    <scope>NUCLEOTIDE SEQUENCE</scope>
    <source>
        <strain evidence="2">12435</strain>
    </source>
</reference>
<evidence type="ECO:0000313" key="2">
    <source>
        <dbReference type="EMBL" id="HIW02267.1"/>
    </source>
</evidence>
<dbReference type="Proteomes" id="UP000823990">
    <property type="component" value="Unassembled WGS sequence"/>
</dbReference>
<dbReference type="Pfam" id="PF13443">
    <property type="entry name" value="HTH_26"/>
    <property type="match status" value="1"/>
</dbReference>
<sequence>MEKGTKNTYETVRERLLELLGEKRMSIHKLAMESSVPPSTIKNILYGKSINPGIVTIKMLCDGLGVTLPEFFGTQGFAELAPETG</sequence>
<evidence type="ECO:0000313" key="3">
    <source>
        <dbReference type="Proteomes" id="UP000823990"/>
    </source>
</evidence>
<dbReference type="SMART" id="SM00530">
    <property type="entry name" value="HTH_XRE"/>
    <property type="match status" value="1"/>
</dbReference>
<feature type="domain" description="HTH cro/C1-type" evidence="1">
    <location>
        <begin position="16"/>
        <end position="71"/>
    </location>
</feature>
<dbReference type="SUPFAM" id="SSF47413">
    <property type="entry name" value="lambda repressor-like DNA-binding domains"/>
    <property type="match status" value="1"/>
</dbReference>
<dbReference type="Gene3D" id="1.10.260.40">
    <property type="entry name" value="lambda repressor-like DNA-binding domains"/>
    <property type="match status" value="1"/>
</dbReference>
<organism evidence="2 3">
    <name type="scientific">Candidatus Protoclostridium stercorigallinarum</name>
    <dbReference type="NCBI Taxonomy" id="2838741"/>
    <lineage>
        <taxon>Bacteria</taxon>
        <taxon>Bacillati</taxon>
        <taxon>Bacillota</taxon>
        <taxon>Clostridia</taxon>
        <taxon>Candidatus Protoclostridium</taxon>
    </lineage>
</organism>
<dbReference type="GO" id="GO:0003677">
    <property type="term" value="F:DNA binding"/>
    <property type="evidence" value="ECO:0007669"/>
    <property type="project" value="InterPro"/>
</dbReference>
<protein>
    <submittedName>
        <fullName evidence="2">Helix-turn-helix domain-containing protein</fullName>
    </submittedName>
</protein>
<comment type="caution">
    <text evidence="2">The sequence shown here is derived from an EMBL/GenBank/DDBJ whole genome shotgun (WGS) entry which is preliminary data.</text>
</comment>
<reference evidence="2" key="2">
    <citation type="submission" date="2021-04" db="EMBL/GenBank/DDBJ databases">
        <authorList>
            <person name="Gilroy R."/>
        </authorList>
    </citation>
    <scope>NUCLEOTIDE SEQUENCE</scope>
    <source>
        <strain evidence="2">12435</strain>
    </source>
</reference>
<name>A0A9D1Q107_9FIRM</name>
<dbReference type="AlphaFoldDB" id="A0A9D1Q107"/>
<accession>A0A9D1Q107</accession>
<proteinExistence type="predicted"/>
<dbReference type="EMBL" id="DXHS01000051">
    <property type="protein sequence ID" value="HIW02267.1"/>
    <property type="molecule type" value="Genomic_DNA"/>
</dbReference>
<evidence type="ECO:0000259" key="1">
    <source>
        <dbReference type="PROSITE" id="PS50943"/>
    </source>
</evidence>